<accession>A0AC58UC11</accession>
<name>A0AC58UC11_TOBAC</name>
<reference evidence="2" key="2">
    <citation type="submission" date="2025-08" db="UniProtKB">
        <authorList>
            <consortium name="RefSeq"/>
        </authorList>
    </citation>
    <scope>IDENTIFICATION</scope>
    <source>
        <tissue evidence="2">Leaf</tissue>
    </source>
</reference>
<reference evidence="1" key="1">
    <citation type="journal article" date="2014" name="Nat. Commun.">
        <title>The tobacco genome sequence and its comparison with those of tomato and potato.</title>
        <authorList>
            <person name="Sierro N."/>
            <person name="Battey J.N."/>
            <person name="Ouadi S."/>
            <person name="Bakaher N."/>
            <person name="Bovet L."/>
            <person name="Willig A."/>
            <person name="Goepfert S."/>
            <person name="Peitsch M.C."/>
            <person name="Ivanov N.V."/>
        </authorList>
    </citation>
    <scope>NUCLEOTIDE SEQUENCE [LARGE SCALE GENOMIC DNA]</scope>
</reference>
<protein>
    <submittedName>
        <fullName evidence="2">Uncharacterized protein LOC142180010</fullName>
    </submittedName>
</protein>
<dbReference type="RefSeq" id="XP_075107028.1">
    <property type="nucleotide sequence ID" value="XM_075250927.1"/>
</dbReference>
<proteinExistence type="predicted"/>
<organism evidence="1 2">
    <name type="scientific">Nicotiana tabacum</name>
    <name type="common">Common tobacco</name>
    <dbReference type="NCBI Taxonomy" id="4097"/>
    <lineage>
        <taxon>Eukaryota</taxon>
        <taxon>Viridiplantae</taxon>
        <taxon>Streptophyta</taxon>
        <taxon>Embryophyta</taxon>
        <taxon>Tracheophyta</taxon>
        <taxon>Spermatophyta</taxon>
        <taxon>Magnoliopsida</taxon>
        <taxon>eudicotyledons</taxon>
        <taxon>Gunneridae</taxon>
        <taxon>Pentapetalae</taxon>
        <taxon>asterids</taxon>
        <taxon>lamiids</taxon>
        <taxon>Solanales</taxon>
        <taxon>Solanaceae</taxon>
        <taxon>Nicotianoideae</taxon>
        <taxon>Nicotianeae</taxon>
        <taxon>Nicotiana</taxon>
    </lineage>
</organism>
<evidence type="ECO:0000313" key="2">
    <source>
        <dbReference type="RefSeq" id="XP_075107028.1"/>
    </source>
</evidence>
<dbReference type="Proteomes" id="UP000790787">
    <property type="component" value="Chromosome 4"/>
</dbReference>
<evidence type="ECO:0000313" key="1">
    <source>
        <dbReference type="Proteomes" id="UP000790787"/>
    </source>
</evidence>
<sequence length="597" mass="66501">MIAGKGQSFKPKKFGLICEHCGYKRHLKENCYKIIGYLADFKRKKKPQRGGNRTFANAGRTEETGRTSTQPQGHFLTEEQFQQLIGLLNKQGGEECSTNMEGIMTLLSNISLTSWIVDSGKTHHIARDKNIMSGTKQVGGQGVQLPTGNKAEILYTGNATILGDKCIKDGLYNGKVLGIGRESDSLYILREYAQATSITIGANFIAITNTLFDTGIKTLRSDNGTEFFNAKFERKYRHILDVARALKFQSGIPLKFWGECVRTVAYLINRLPTSVLQGKTPYAMLYGKPANLGHLRVFGCQSFACNLPKRDKFAPRARKAIFIGYSETQKGYRLCDPDTHIVLVSRDVKFQKYVFPFKQTYSSHDKETLFSQSAENTFDPNLPPLTAPQNTLSSTPQDEDDNSTPALTDHASTSDLHNPKATLVNENQQFIPSQVEASPTQNDMLVTPPSTSDISSHVATIETTIPHRQIKQPIWLKDYVTTKPLGKHIYPMSNHLSYSQLSTAYQTYLQAFSALEYVFPFKQTYSSHDKEILFSQSAENTFDPNLPPLTAPQNTLSSTPQDEDDNSTPALTEPDALTDHASTSDLHNPEATPVNEN</sequence>
<gene>
    <name evidence="2" type="primary">LOC142180010</name>
</gene>
<keyword evidence="1" id="KW-1185">Reference proteome</keyword>